<reference evidence="2" key="1">
    <citation type="journal article" date="2023" name="Nat. Plants">
        <title>Single-cell RNA sequencing provides a high-resolution roadmap for understanding the multicellular compartmentation of specialized metabolism.</title>
        <authorList>
            <person name="Sun S."/>
            <person name="Shen X."/>
            <person name="Li Y."/>
            <person name="Li Y."/>
            <person name="Wang S."/>
            <person name="Li R."/>
            <person name="Zhang H."/>
            <person name="Shen G."/>
            <person name="Guo B."/>
            <person name="Wei J."/>
            <person name="Xu J."/>
            <person name="St-Pierre B."/>
            <person name="Chen S."/>
            <person name="Sun C."/>
        </authorList>
    </citation>
    <scope>NUCLEOTIDE SEQUENCE [LARGE SCALE GENOMIC DNA]</scope>
</reference>
<proteinExistence type="predicted"/>
<dbReference type="EMBL" id="CM044704">
    <property type="protein sequence ID" value="KAI5665785.1"/>
    <property type="molecule type" value="Genomic_DNA"/>
</dbReference>
<name>A0ACC0AY41_CATRO</name>
<dbReference type="Proteomes" id="UP001060085">
    <property type="component" value="Linkage Group LG04"/>
</dbReference>
<protein>
    <submittedName>
        <fullName evidence="1">Uncharacterized protein</fullName>
    </submittedName>
</protein>
<keyword evidence="2" id="KW-1185">Reference proteome</keyword>
<organism evidence="1 2">
    <name type="scientific">Catharanthus roseus</name>
    <name type="common">Madagascar periwinkle</name>
    <name type="synonym">Vinca rosea</name>
    <dbReference type="NCBI Taxonomy" id="4058"/>
    <lineage>
        <taxon>Eukaryota</taxon>
        <taxon>Viridiplantae</taxon>
        <taxon>Streptophyta</taxon>
        <taxon>Embryophyta</taxon>
        <taxon>Tracheophyta</taxon>
        <taxon>Spermatophyta</taxon>
        <taxon>Magnoliopsida</taxon>
        <taxon>eudicotyledons</taxon>
        <taxon>Gunneridae</taxon>
        <taxon>Pentapetalae</taxon>
        <taxon>asterids</taxon>
        <taxon>lamiids</taxon>
        <taxon>Gentianales</taxon>
        <taxon>Apocynaceae</taxon>
        <taxon>Rauvolfioideae</taxon>
        <taxon>Vinceae</taxon>
        <taxon>Catharanthinae</taxon>
        <taxon>Catharanthus</taxon>
    </lineage>
</organism>
<gene>
    <name evidence="1" type="ORF">M9H77_15638</name>
</gene>
<sequence length="220" mass="24757">MQPSEATELYYLLPSNPTQHPAHFGLNNNNMSAFHLSRLSNPLYHLQITPQLKEEASELRQMLSNMQLNSPFPNLRDLDDDDACDGLSCNQSLVQSLNDYSTQIVCLANYFFLIVWEEGYVVRQSLPNGAGRGGGGCRVQREGAAYSDSIITSFISTPEVQKIKQSFSIDVYSTNSGARDNSSGQKQVHNGWVALHILEEALRRRCYYMVQISVIFHVTF</sequence>
<evidence type="ECO:0000313" key="2">
    <source>
        <dbReference type="Proteomes" id="UP001060085"/>
    </source>
</evidence>
<comment type="caution">
    <text evidence="1">The sequence shown here is derived from an EMBL/GenBank/DDBJ whole genome shotgun (WGS) entry which is preliminary data.</text>
</comment>
<accession>A0ACC0AY41</accession>
<evidence type="ECO:0000313" key="1">
    <source>
        <dbReference type="EMBL" id="KAI5665785.1"/>
    </source>
</evidence>